<evidence type="ECO:0000313" key="4">
    <source>
        <dbReference type="Proteomes" id="UP001056708"/>
    </source>
</evidence>
<protein>
    <submittedName>
        <fullName evidence="3">Uncharacterized protein</fullName>
    </submittedName>
</protein>
<feature type="compositionally biased region" description="Polar residues" evidence="1">
    <location>
        <begin position="222"/>
        <end position="238"/>
    </location>
</feature>
<feature type="region of interest" description="Disordered" evidence="1">
    <location>
        <begin position="74"/>
        <end position="462"/>
    </location>
</feature>
<gene>
    <name evidence="3" type="ORF">NEA10_19755</name>
</gene>
<reference evidence="3" key="1">
    <citation type="submission" date="2022-06" db="EMBL/GenBank/DDBJ databases">
        <title>Genome sequence of Phormidium yuhuli AB48 isolated from an industrial photobioreactor environment.</title>
        <authorList>
            <person name="Qiu Y."/>
            <person name="Noonan A.J.C."/>
            <person name="Dofher K."/>
            <person name="Koch M."/>
            <person name="Kieft B."/>
            <person name="Lin X."/>
            <person name="Ziels R.M."/>
            <person name="Hallam S.J."/>
        </authorList>
    </citation>
    <scope>NUCLEOTIDE SEQUENCE</scope>
    <source>
        <strain evidence="3">AB48</strain>
    </source>
</reference>
<feature type="compositionally biased region" description="Low complexity" evidence="1">
    <location>
        <begin position="74"/>
        <end position="87"/>
    </location>
</feature>
<sequence length="513" mass="55845">MLQYSQLIEDQRSQDVQRLKRLLWGCLGGSAIAHGVVIGAGLLTRSPDLPQVHADEPLELVLVQEFALAAVDPLDSTPDPVSDSSPLEASPLEADVNFTPDFPAEVADGSTPVERSQDVTPDPLDETDLTEPTWVEESLVKESITEDPLAQDSLQSESVTEADPEDKLLGEDSLAEESLAQESVAEDPLAVNSTETGETGTDSSLADSEVGEDVPLADSGEGQDNPSGGTSVNASPITPGTMATRLFNSGSESFQGSSAGEEETRDRPQALRSPVAPSRQGRPSPPQASSPATSETGTGTGGGLACGEGCEGTYEAPDSDTVERNPLIRARRNERGELEYELIESSGSDAADRAALETARQSRFEGDRDEFTIRARVAQNEEEAQQSRERVERQRERARQAAEPTPQPDSQETVVQEWDNPPSSTVNSDWEEEVTSDPLANPLVQENLPQLDATPTSEPLYEEPVYQEPLYEEPVYEEPVYQEPLYEEPVYEEPVYQEPLYEEPVYEEPMQKK</sequence>
<proteinExistence type="predicted"/>
<dbReference type="RefSeq" id="WP_252663065.1">
    <property type="nucleotide sequence ID" value="NZ_CP098611.1"/>
</dbReference>
<dbReference type="EMBL" id="CP098611">
    <property type="protein sequence ID" value="USR91031.1"/>
    <property type="molecule type" value="Genomic_DNA"/>
</dbReference>
<feature type="compositionally biased region" description="Gly residues" evidence="1">
    <location>
        <begin position="298"/>
        <end position="310"/>
    </location>
</feature>
<keyword evidence="2" id="KW-0812">Transmembrane</keyword>
<keyword evidence="4" id="KW-1185">Reference proteome</keyword>
<evidence type="ECO:0000256" key="1">
    <source>
        <dbReference type="SAM" id="MobiDB-lite"/>
    </source>
</evidence>
<keyword evidence="2" id="KW-1133">Transmembrane helix</keyword>
<evidence type="ECO:0000313" key="3">
    <source>
        <dbReference type="EMBL" id="USR91031.1"/>
    </source>
</evidence>
<feature type="compositionally biased region" description="Basic and acidic residues" evidence="1">
    <location>
        <begin position="385"/>
        <end position="400"/>
    </location>
</feature>
<accession>A0ABY5ARR3</accession>
<organism evidence="3 4">
    <name type="scientific">Phormidium yuhuli AB48</name>
    <dbReference type="NCBI Taxonomy" id="2940671"/>
    <lineage>
        <taxon>Bacteria</taxon>
        <taxon>Bacillati</taxon>
        <taxon>Cyanobacteriota</taxon>
        <taxon>Cyanophyceae</taxon>
        <taxon>Oscillatoriophycideae</taxon>
        <taxon>Oscillatoriales</taxon>
        <taxon>Oscillatoriaceae</taxon>
        <taxon>Phormidium</taxon>
        <taxon>Phormidium yuhuli</taxon>
    </lineage>
</organism>
<evidence type="ECO:0000256" key="2">
    <source>
        <dbReference type="SAM" id="Phobius"/>
    </source>
</evidence>
<dbReference type="Proteomes" id="UP001056708">
    <property type="component" value="Chromosome"/>
</dbReference>
<feature type="compositionally biased region" description="Polar residues" evidence="1">
    <location>
        <begin position="246"/>
        <end position="258"/>
    </location>
</feature>
<name>A0ABY5ARR3_9CYAN</name>
<feature type="transmembrane region" description="Helical" evidence="2">
    <location>
        <begin position="21"/>
        <end position="43"/>
    </location>
</feature>
<feature type="compositionally biased region" description="Basic and acidic residues" evidence="1">
    <location>
        <begin position="350"/>
        <end position="373"/>
    </location>
</feature>
<keyword evidence="2" id="KW-0472">Membrane</keyword>